<dbReference type="InterPro" id="IPR054530">
    <property type="entry name" value="TcaA_4th"/>
</dbReference>
<feature type="domain" description="Zinc-ribbon" evidence="8">
    <location>
        <begin position="3"/>
        <end position="24"/>
    </location>
</feature>
<evidence type="ECO:0000256" key="3">
    <source>
        <dbReference type="ARBA" id="ARBA00022692"/>
    </source>
</evidence>
<dbReference type="eggNOG" id="COG4640">
    <property type="taxonomic scope" value="Bacteria"/>
</dbReference>
<reference evidence="13 14" key="1">
    <citation type="journal article" date="2012" name="J. Bacteriol.">
        <title>Draft Genome Sequence of Salimicrobium sp. Strain MJ3, Isolated from Myulchi-Jeot, Korean Fermented Seafood.</title>
        <authorList>
            <person name="Lee S.H."/>
            <person name="Jung J.Y."/>
            <person name="Jeon C.O."/>
        </authorList>
    </citation>
    <scope>NUCLEOTIDE SEQUENCE [LARGE SCALE GENOMIC DNA]</scope>
    <source>
        <strain evidence="13 14">MJ3</strain>
    </source>
</reference>
<feature type="domain" description="TcaA 4th" evidence="11">
    <location>
        <begin position="247"/>
        <end position="317"/>
    </location>
</feature>
<keyword evidence="4 7" id="KW-1133">Transmembrane helix</keyword>
<evidence type="ECO:0000256" key="7">
    <source>
        <dbReference type="SAM" id="Phobius"/>
    </source>
</evidence>
<comment type="subcellular location">
    <subcellularLocation>
        <location evidence="1">Cell membrane</location>
        <topology evidence="1">Single-pass membrane protein</topology>
    </subcellularLocation>
</comment>
<evidence type="ECO:0000256" key="6">
    <source>
        <dbReference type="SAM" id="MobiDB-lite"/>
    </source>
</evidence>
<dbReference type="STRING" id="1230341.AAV35_011170"/>
<protein>
    <submittedName>
        <fullName evidence="13">Uncharacterized protein</fullName>
    </submittedName>
</protein>
<dbReference type="EMBL" id="CP011361">
    <property type="protein sequence ID" value="AKG05286.1"/>
    <property type="molecule type" value="Genomic_DNA"/>
</dbReference>
<dbReference type="PATRIC" id="fig|1230341.3.peg.571"/>
<dbReference type="EMBL" id="AMPQ01000003">
    <property type="protein sequence ID" value="EKE32321.1"/>
    <property type="molecule type" value="Genomic_DNA"/>
</dbReference>
<evidence type="ECO:0000256" key="1">
    <source>
        <dbReference type="ARBA" id="ARBA00004162"/>
    </source>
</evidence>
<feature type="transmembrane region" description="Helical" evidence="7">
    <location>
        <begin position="47"/>
        <end position="66"/>
    </location>
</feature>
<dbReference type="InterPro" id="IPR054528">
    <property type="entry name" value="TcaA_5th"/>
</dbReference>
<feature type="domain" description="TcaA second" evidence="9">
    <location>
        <begin position="72"/>
        <end position="167"/>
    </location>
</feature>
<keyword evidence="14" id="KW-1185">Reference proteome</keyword>
<sequence length="459" mass="51564">MKYCTKCGESLGENQTFCTSCGAKQEASQPPGQHRTSRKPMSKKKKAGVLSLVTLFVVATGAHFIFSSMNDPLKTVQAMDRAVTEQDEKAFFNEVGVNEEALLDEKGYLAYIHSSGWENMRVKLTEEFENEEGQMFDFAIYDDSGGEAFTVKENPVLFGLYSDYEIEAVPHQVTASSNMENTSISVEGKTKKMKGEPEYEDLTLAYPGEYEVEAKAKSEFGSFESKDILSVQPNESNESEWAIDFPGDSYTIDTNEEEAILFLNGKSTGKPLSEYAEIGPFPEGEEVTVHAEWKDEEGKTHKTDKVEAHSEPWSSVSLYFEEPETDTAAYTSADTESSEDELFNEETVEAFMMQFLWQSVAALNAKDFSIVEPYFSTYGTGKEESRDFIESGRVNNETLLDGTLIDLKEVSDDKYEVTMSEDYIINYSDGDYKEPNLEATYTVIEEDDELKVDSFVEID</sequence>
<dbReference type="AlphaFoldDB" id="K2FN25"/>
<reference evidence="15" key="2">
    <citation type="submission" date="2015-06" db="EMBL/GenBank/DDBJ databases">
        <title>Salimicrobium jeotgali MJ3, isolated from Myulchi jeot, a traditional Korean fermented seafood.</title>
        <authorList>
            <person name="Kim K.H."/>
            <person name="Jeon C.O."/>
            <person name="Jin H.M."/>
        </authorList>
    </citation>
    <scope>NUCLEOTIDE SEQUENCE [LARGE SCALE GENOMIC DNA]</scope>
    <source>
        <strain evidence="15">MJ3</strain>
    </source>
</reference>
<evidence type="ECO:0000313" key="13">
    <source>
        <dbReference type="EMBL" id="EKE32321.1"/>
    </source>
</evidence>
<evidence type="ECO:0000313" key="14">
    <source>
        <dbReference type="Proteomes" id="UP000011746"/>
    </source>
</evidence>
<dbReference type="InterPro" id="IPR026870">
    <property type="entry name" value="Zinc_ribbon_dom"/>
</dbReference>
<feature type="domain" description="TcaA protein NTF2-like" evidence="10">
    <location>
        <begin position="345"/>
        <end position="454"/>
    </location>
</feature>
<dbReference type="RefSeq" id="WP_008588016.1">
    <property type="nucleotide sequence ID" value="NZ_AMPQ01000003.1"/>
</dbReference>
<dbReference type="KEGG" id="sje:AAV35_011170"/>
<evidence type="ECO:0000256" key="5">
    <source>
        <dbReference type="ARBA" id="ARBA00023136"/>
    </source>
</evidence>
<dbReference type="Pfam" id="PF22813">
    <property type="entry name" value="TcaA_2nd"/>
    <property type="match status" value="1"/>
</dbReference>
<feature type="region of interest" description="Disordered" evidence="6">
    <location>
        <begin position="23"/>
        <end position="43"/>
    </location>
</feature>
<evidence type="ECO:0000259" key="10">
    <source>
        <dbReference type="Pfam" id="PF22819"/>
    </source>
</evidence>
<evidence type="ECO:0000256" key="2">
    <source>
        <dbReference type="ARBA" id="ARBA00022475"/>
    </source>
</evidence>
<evidence type="ECO:0000313" key="15">
    <source>
        <dbReference type="Proteomes" id="UP000092654"/>
    </source>
</evidence>
<keyword evidence="3 7" id="KW-0812">Transmembrane</keyword>
<gene>
    <name evidence="12" type="ORF">AAV35_011170</name>
    <name evidence="13" type="ORF">MJ3_02742</name>
</gene>
<evidence type="ECO:0000313" key="12">
    <source>
        <dbReference type="EMBL" id="AKG05286.1"/>
    </source>
</evidence>
<dbReference type="Proteomes" id="UP000092654">
    <property type="component" value="Chromosome"/>
</dbReference>
<keyword evidence="5 7" id="KW-0472">Membrane</keyword>
<evidence type="ECO:0000259" key="9">
    <source>
        <dbReference type="Pfam" id="PF22813"/>
    </source>
</evidence>
<organism evidence="13 14">
    <name type="scientific">Salimicrobium jeotgali</name>
    <dbReference type="NCBI Taxonomy" id="1230341"/>
    <lineage>
        <taxon>Bacteria</taxon>
        <taxon>Bacillati</taxon>
        <taxon>Bacillota</taxon>
        <taxon>Bacilli</taxon>
        <taxon>Bacillales</taxon>
        <taxon>Bacillaceae</taxon>
        <taxon>Salimicrobium</taxon>
    </lineage>
</organism>
<accession>K2FN25</accession>
<dbReference type="Proteomes" id="UP000011746">
    <property type="component" value="Unassembled WGS sequence"/>
</dbReference>
<evidence type="ECO:0000259" key="11">
    <source>
        <dbReference type="Pfam" id="PF22820"/>
    </source>
</evidence>
<name>K2FN25_9BACI</name>
<keyword evidence="2" id="KW-1003">Cell membrane</keyword>
<dbReference type="GO" id="GO:0005886">
    <property type="term" value="C:plasma membrane"/>
    <property type="evidence" value="ECO:0007669"/>
    <property type="project" value="UniProtKB-SubCell"/>
</dbReference>
<evidence type="ECO:0000259" key="8">
    <source>
        <dbReference type="Pfam" id="PF13240"/>
    </source>
</evidence>
<dbReference type="InterPro" id="IPR054529">
    <property type="entry name" value="TcaA_2nd"/>
</dbReference>
<reference evidence="12" key="3">
    <citation type="submission" date="2016-11" db="EMBL/GenBank/DDBJ databases">
        <title>Salimicrobium jeotgali MJ3, isolated from Myulchi jeot, a traditional Korean fermented seafood.</title>
        <authorList>
            <person name="Kim K.H."/>
            <person name="Jeon C.O."/>
            <person name="Jin H.M."/>
        </authorList>
    </citation>
    <scope>NUCLEOTIDE SEQUENCE</scope>
    <source>
        <strain evidence="12">MJ3</strain>
    </source>
</reference>
<dbReference type="PANTHER" id="PTHR40038:SF1">
    <property type="entry name" value="MEMBRANE-ASSOCIATED PROTEIN TCAA"/>
    <property type="match status" value="1"/>
</dbReference>
<dbReference type="PANTHER" id="PTHR40038">
    <property type="entry name" value="MEMBRANE-ASSOCIATED PROTEIN TCAA"/>
    <property type="match status" value="1"/>
</dbReference>
<dbReference type="Pfam" id="PF22820">
    <property type="entry name" value="TcaA_3rd_4th"/>
    <property type="match status" value="1"/>
</dbReference>
<proteinExistence type="predicted"/>
<evidence type="ECO:0000256" key="4">
    <source>
        <dbReference type="ARBA" id="ARBA00022989"/>
    </source>
</evidence>
<dbReference type="Pfam" id="PF13240">
    <property type="entry name" value="Zn_Ribbon_1"/>
    <property type="match status" value="1"/>
</dbReference>
<dbReference type="Pfam" id="PF22819">
    <property type="entry name" value="TcaA_5th"/>
    <property type="match status" value="1"/>
</dbReference>